<name>A0ABN9LJN8_9NEOB</name>
<keyword evidence="2" id="KW-1133">Transmembrane helix</keyword>
<evidence type="ECO:0000256" key="1">
    <source>
        <dbReference type="SAM" id="MobiDB-lite"/>
    </source>
</evidence>
<accession>A0ABN9LJN8</accession>
<keyword evidence="2" id="KW-0472">Membrane</keyword>
<dbReference type="PANTHER" id="PTHR33395">
    <property type="entry name" value="TRANSCRIPTASE, PUTATIVE-RELATED-RELATED"/>
    <property type="match status" value="1"/>
</dbReference>
<organism evidence="3 4">
    <name type="scientific">Ranitomeya imitator</name>
    <name type="common">mimic poison frog</name>
    <dbReference type="NCBI Taxonomy" id="111125"/>
    <lineage>
        <taxon>Eukaryota</taxon>
        <taxon>Metazoa</taxon>
        <taxon>Chordata</taxon>
        <taxon>Craniata</taxon>
        <taxon>Vertebrata</taxon>
        <taxon>Euteleostomi</taxon>
        <taxon>Amphibia</taxon>
        <taxon>Batrachia</taxon>
        <taxon>Anura</taxon>
        <taxon>Neobatrachia</taxon>
        <taxon>Hyloidea</taxon>
        <taxon>Dendrobatidae</taxon>
        <taxon>Dendrobatinae</taxon>
        <taxon>Ranitomeya</taxon>
    </lineage>
</organism>
<feature type="region of interest" description="Disordered" evidence="1">
    <location>
        <begin position="225"/>
        <end position="246"/>
    </location>
</feature>
<proteinExistence type="predicted"/>
<gene>
    <name evidence="3" type="ORF">RIMI_LOCUS9066006</name>
</gene>
<keyword evidence="2" id="KW-0812">Transmembrane</keyword>
<keyword evidence="4" id="KW-1185">Reference proteome</keyword>
<dbReference type="PANTHER" id="PTHR33395:SF22">
    <property type="entry name" value="REVERSE TRANSCRIPTASE DOMAIN-CONTAINING PROTEIN"/>
    <property type="match status" value="1"/>
</dbReference>
<dbReference type="Proteomes" id="UP001176940">
    <property type="component" value="Unassembled WGS sequence"/>
</dbReference>
<evidence type="ECO:0000256" key="2">
    <source>
        <dbReference type="SAM" id="Phobius"/>
    </source>
</evidence>
<evidence type="ECO:0000313" key="4">
    <source>
        <dbReference type="Proteomes" id="UP001176940"/>
    </source>
</evidence>
<evidence type="ECO:0000313" key="3">
    <source>
        <dbReference type="EMBL" id="CAJ0940910.1"/>
    </source>
</evidence>
<protein>
    <submittedName>
        <fullName evidence="3">Uncharacterized protein</fullName>
    </submittedName>
</protein>
<feature type="transmembrane region" description="Helical" evidence="2">
    <location>
        <begin position="190"/>
        <end position="211"/>
    </location>
</feature>
<comment type="caution">
    <text evidence="3">The sequence shown here is derived from an EMBL/GenBank/DDBJ whole genome shotgun (WGS) entry which is preliminary data.</text>
</comment>
<dbReference type="EMBL" id="CAUEEQ010018504">
    <property type="protein sequence ID" value="CAJ0940910.1"/>
    <property type="molecule type" value="Genomic_DNA"/>
</dbReference>
<feature type="transmembrane region" description="Helical" evidence="2">
    <location>
        <begin position="164"/>
        <end position="184"/>
    </location>
</feature>
<sequence>MVVDDEEKANILNTFFSTVFTVENEMLGEITRNNENPILRVTNLTQEEVRNRLNKIKIDKSPGPDGIHPRVLRELSNVIDKPLFLIFRDSIATGSVPQDWRIANVVPIFKKGSKSEPGNYRPHGFMRNRSCQTNLISSYEEVSYRLDHVDSTHLAMVSSFFWRGVHRTVVTLGMAFMLIGVVLLSVSERIFILGICFLAAGSLAVICYLLVTLLTCVKKSRSLENEENPAETEVRNTEQSQNVADPSRFEAPRYEDVILYGTATVWTVTLGPTPDIEPPPYQSDIAHRRGVSTDLRLPNPTLLRISSDIHELKRTGFIPEERFPEPLTPPPTYNESMTQWEEVFLPSPEEEG</sequence>
<reference evidence="3" key="1">
    <citation type="submission" date="2023-07" db="EMBL/GenBank/DDBJ databases">
        <authorList>
            <person name="Stuckert A."/>
        </authorList>
    </citation>
    <scope>NUCLEOTIDE SEQUENCE</scope>
</reference>